<gene>
    <name evidence="2" type="ORF">AGERDE_LOCUS12431</name>
</gene>
<protein>
    <submittedName>
        <fullName evidence="2">5790_t:CDS:1</fullName>
    </submittedName>
</protein>
<feature type="non-terminal residue" evidence="2">
    <location>
        <position position="1"/>
    </location>
</feature>
<dbReference type="InterPro" id="IPR032284">
    <property type="entry name" value="RecQ_Zn-bd"/>
</dbReference>
<accession>A0A9N9EHE6</accession>
<evidence type="ECO:0000313" key="3">
    <source>
        <dbReference type="Proteomes" id="UP000789831"/>
    </source>
</evidence>
<evidence type="ECO:0000259" key="1">
    <source>
        <dbReference type="Pfam" id="PF16124"/>
    </source>
</evidence>
<dbReference type="Gene3D" id="1.10.10.10">
    <property type="entry name" value="Winged helix-like DNA-binding domain superfamily/Winged helix DNA-binding domain"/>
    <property type="match status" value="1"/>
</dbReference>
<feature type="domain" description="ATP-dependent DNA helicase RecQ zinc-binding" evidence="1">
    <location>
        <begin position="16"/>
        <end position="62"/>
    </location>
</feature>
<dbReference type="AlphaFoldDB" id="A0A9N9EHE6"/>
<comment type="caution">
    <text evidence="2">The sequence shown here is derived from an EMBL/GenBank/DDBJ whole genome shotgun (WGS) entry which is preliminary data.</text>
</comment>
<dbReference type="Pfam" id="PF16124">
    <property type="entry name" value="RecQ_Zn_bind"/>
    <property type="match status" value="1"/>
</dbReference>
<dbReference type="InterPro" id="IPR036388">
    <property type="entry name" value="WH-like_DNA-bd_sf"/>
</dbReference>
<keyword evidence="3" id="KW-1185">Reference proteome</keyword>
<reference evidence="2" key="1">
    <citation type="submission" date="2021-06" db="EMBL/GenBank/DDBJ databases">
        <authorList>
            <person name="Kallberg Y."/>
            <person name="Tangrot J."/>
            <person name="Rosling A."/>
        </authorList>
    </citation>
    <scope>NUCLEOTIDE SEQUENCE</scope>
    <source>
        <strain evidence="2">MT106</strain>
    </source>
</reference>
<dbReference type="Proteomes" id="UP000789831">
    <property type="component" value="Unassembled WGS sequence"/>
</dbReference>
<sequence length="196" mass="23103">LQEVTTDDEEIRHEELVEKQKRIWEVVFYCESMYDCRRISLAAYHAWENDVLPPSCSNCDNCILRIKDNAESYNVKDSAIKMLEIAKELVKFRNVMISRKDIIEIFSQSKSANIRFKELDIYKEQRKKLLTIDEAKHLFDDLVIRNLILVNIQMKRQTPTCNHLTFSFPVIGVVEGANARAEMENWLYLIKKRRGS</sequence>
<name>A0A9N9EHE6_9GLOM</name>
<organism evidence="2 3">
    <name type="scientific">Ambispora gerdemannii</name>
    <dbReference type="NCBI Taxonomy" id="144530"/>
    <lineage>
        <taxon>Eukaryota</taxon>
        <taxon>Fungi</taxon>
        <taxon>Fungi incertae sedis</taxon>
        <taxon>Mucoromycota</taxon>
        <taxon>Glomeromycotina</taxon>
        <taxon>Glomeromycetes</taxon>
        <taxon>Archaeosporales</taxon>
        <taxon>Ambisporaceae</taxon>
        <taxon>Ambispora</taxon>
    </lineage>
</organism>
<proteinExistence type="predicted"/>
<dbReference type="OrthoDB" id="10261556at2759"/>
<dbReference type="EMBL" id="CAJVPL010008636">
    <property type="protein sequence ID" value="CAG8675130.1"/>
    <property type="molecule type" value="Genomic_DNA"/>
</dbReference>
<evidence type="ECO:0000313" key="2">
    <source>
        <dbReference type="EMBL" id="CAG8675130.1"/>
    </source>
</evidence>